<dbReference type="InterPro" id="IPR028207">
    <property type="entry name" value="DNA_pol_B_palm_palm"/>
</dbReference>
<dbReference type="GO" id="GO:0046872">
    <property type="term" value="F:metal ion binding"/>
    <property type="evidence" value="ECO:0007669"/>
    <property type="project" value="UniProtKB-KW"/>
</dbReference>
<dbReference type="Pfam" id="PF14792">
    <property type="entry name" value="DNA_pol_B_palm"/>
    <property type="match status" value="1"/>
</dbReference>
<dbReference type="EC" id="2.7.7.7" evidence="4"/>
<feature type="compositionally biased region" description="Low complexity" evidence="18">
    <location>
        <begin position="295"/>
        <end position="304"/>
    </location>
</feature>
<dbReference type="GO" id="GO:0006303">
    <property type="term" value="P:double-strand break repair via nonhomologous end joining"/>
    <property type="evidence" value="ECO:0007669"/>
    <property type="project" value="TreeGrafter"/>
</dbReference>
<dbReference type="PRINTS" id="PR00870">
    <property type="entry name" value="DNAPOLXBETA"/>
</dbReference>
<evidence type="ECO:0000256" key="9">
    <source>
        <dbReference type="ARBA" id="ARBA00022705"/>
    </source>
</evidence>
<evidence type="ECO:0000259" key="19">
    <source>
        <dbReference type="PROSITE" id="PS50172"/>
    </source>
</evidence>
<dbReference type="GO" id="GO:0016829">
    <property type="term" value="F:lyase activity"/>
    <property type="evidence" value="ECO:0007669"/>
    <property type="project" value="UniProtKB-KW"/>
</dbReference>
<keyword evidence="7" id="KW-0808">Transferase</keyword>
<keyword evidence="10" id="KW-0479">Metal-binding</keyword>
<evidence type="ECO:0000256" key="5">
    <source>
        <dbReference type="ARBA" id="ARBA00016513"/>
    </source>
</evidence>
<dbReference type="PROSITE" id="PS50172">
    <property type="entry name" value="BRCT"/>
    <property type="match status" value="1"/>
</dbReference>
<protein>
    <recommendedName>
        <fullName evidence="5">DNA polymerase lambda</fullName>
        <ecNumber evidence="4">2.7.7.7</ecNumber>
    </recommendedName>
</protein>
<dbReference type="Proteomes" id="UP001172101">
    <property type="component" value="Unassembled WGS sequence"/>
</dbReference>
<dbReference type="Gene3D" id="1.10.150.20">
    <property type="entry name" value="5' to 3' exonuclease, C-terminal subdomain"/>
    <property type="match status" value="1"/>
</dbReference>
<dbReference type="FunFam" id="1.10.150.20:FF:000010">
    <property type="entry name" value="DNA polymerase lambda"/>
    <property type="match status" value="1"/>
</dbReference>
<keyword evidence="8" id="KW-0548">Nucleotidyltransferase</keyword>
<feature type="region of interest" description="Disordered" evidence="18">
    <location>
        <begin position="271"/>
        <end position="342"/>
    </location>
</feature>
<dbReference type="PRINTS" id="PR00869">
    <property type="entry name" value="DNAPOLX"/>
</dbReference>
<feature type="active site" description="Nucleophile; Schiff-base intermediate with DNA; for 5'-dRP lyase activity" evidence="17">
    <location>
        <position position="535"/>
    </location>
</feature>
<feature type="domain" description="BRCT" evidence="19">
    <location>
        <begin position="174"/>
        <end position="268"/>
    </location>
</feature>
<evidence type="ECO:0000256" key="15">
    <source>
        <dbReference type="ARBA" id="ARBA00023242"/>
    </source>
</evidence>
<dbReference type="AlphaFoldDB" id="A0AA40BHN7"/>
<dbReference type="InterPro" id="IPR027421">
    <property type="entry name" value="DNA_pol_lamdba_lyase_dom_sf"/>
</dbReference>
<dbReference type="InterPro" id="IPR002008">
    <property type="entry name" value="DNA_pol_X_beta-like"/>
</dbReference>
<dbReference type="GeneID" id="85324261"/>
<evidence type="ECO:0000256" key="16">
    <source>
        <dbReference type="ARBA" id="ARBA00049244"/>
    </source>
</evidence>
<evidence type="ECO:0000256" key="2">
    <source>
        <dbReference type="ARBA" id="ARBA00004123"/>
    </source>
</evidence>
<dbReference type="CDD" id="cd00141">
    <property type="entry name" value="NT_POLXc"/>
    <property type="match status" value="1"/>
</dbReference>
<dbReference type="SUPFAM" id="SSF81301">
    <property type="entry name" value="Nucleotidyltransferase"/>
    <property type="match status" value="1"/>
</dbReference>
<evidence type="ECO:0000256" key="3">
    <source>
        <dbReference type="ARBA" id="ARBA00008323"/>
    </source>
</evidence>
<sequence length="826" mass="92315">MACQSLQEKVAFFEAMEALDGLSDGEDQVGIEERDHRARSRAFFKPAEKAKPLSRPLQLARDGTAFHRPRRIVSAPSPSTTALPPDVIKATPTAQKPAGRALGRLGRTPLGAVSFIEETPVPDSNRHIVASLRRTATMPLPAVSSALVDQSPSMSSALRKRKRKRQESTIAVPESGRIFRDLSFFYIPNNDIAPARKLRIRRAQEYGAKWVRELSLATHVVVDKRLEHKDIQPVLGSALAPFLVLVNEDYPLECIQFRTLLNPHQHRYGVPGCPSQPIPSESARSALPSRDRELSLPLKEPLPSSRRHGHASRNATPTLSAESSVQISANEPNPQADIGLNNSEDTRNLVIISAQAQFVGHGLQTGESMSGLPQTLGTETETSAQDELSNYIELMQKYKDLPLDADEDELQPSEGGQQAISEQEVESGSDSDDRTRKRQSSRLGRPGGKKDIVFADRFACNHGGTKETAGEDQNPNARTIDVLQSMLDYYTRIGDLWRTLAYRKAISTLRRQTVKITTEEEAYLLPNIGRRLAMKIEEIVNTNNLRRLDYANEESLDQTLQTFMKIYDVGTSRASKWVSQGFRTLEDLKERADLTANQRIGIEYYDDLNTRIPRHEVAALGEYVKKTARDLDPAVELLIGGSYRRGSNSSGDIDLIVTKKDTTSASELVPFLMDLVDVLTKRGFLVAELAALHSHRPGKDRPGSKWHGCCVLPPGEMAINNNDDNGAETAPRRTPIWRRIDFLLVPESEYGAALIYFTGDDIFNRSMRLLASKKGMRLNQRGLYAEVMRGRDRARVTDGQLLEGSDERRIFDILGVKWREPWERWC</sequence>
<feature type="compositionally biased region" description="Polar residues" evidence="18">
    <location>
        <begin position="365"/>
        <end position="383"/>
    </location>
</feature>
<comment type="caution">
    <text evidence="20">The sequence shown here is derived from an EMBL/GenBank/DDBJ whole genome shotgun (WGS) entry which is preliminary data.</text>
</comment>
<dbReference type="InterPro" id="IPR036420">
    <property type="entry name" value="BRCT_dom_sf"/>
</dbReference>
<dbReference type="InterPro" id="IPR002054">
    <property type="entry name" value="DNA-dir_DNA_pol_X"/>
</dbReference>
<evidence type="ECO:0000256" key="12">
    <source>
        <dbReference type="ARBA" id="ARBA00022932"/>
    </source>
</evidence>
<dbReference type="InterPro" id="IPR001357">
    <property type="entry name" value="BRCT_dom"/>
</dbReference>
<organism evidence="20 21">
    <name type="scientific">Lasiosphaeria miniovina</name>
    <dbReference type="NCBI Taxonomy" id="1954250"/>
    <lineage>
        <taxon>Eukaryota</taxon>
        <taxon>Fungi</taxon>
        <taxon>Dikarya</taxon>
        <taxon>Ascomycota</taxon>
        <taxon>Pezizomycotina</taxon>
        <taxon>Sordariomycetes</taxon>
        <taxon>Sordariomycetidae</taxon>
        <taxon>Sordariales</taxon>
        <taxon>Lasiosphaeriaceae</taxon>
        <taxon>Lasiosphaeria</taxon>
    </lineage>
</organism>
<evidence type="ECO:0000256" key="18">
    <source>
        <dbReference type="SAM" id="MobiDB-lite"/>
    </source>
</evidence>
<gene>
    <name evidence="20" type="ORF">B0T26DRAFT_688429</name>
</gene>
<keyword evidence="14" id="KW-0456">Lyase</keyword>
<evidence type="ECO:0000313" key="21">
    <source>
        <dbReference type="Proteomes" id="UP001172101"/>
    </source>
</evidence>
<evidence type="ECO:0000313" key="20">
    <source>
        <dbReference type="EMBL" id="KAK0734432.1"/>
    </source>
</evidence>
<comment type="similarity">
    <text evidence="3">Belongs to the DNA polymerase type-X family.</text>
</comment>
<comment type="catalytic activity">
    <reaction evidence="16">
        <text>DNA(n) + a 2'-deoxyribonucleoside 5'-triphosphate = DNA(n+1) + diphosphate</text>
        <dbReference type="Rhea" id="RHEA:22508"/>
        <dbReference type="Rhea" id="RHEA-COMP:17339"/>
        <dbReference type="Rhea" id="RHEA-COMP:17340"/>
        <dbReference type="ChEBI" id="CHEBI:33019"/>
        <dbReference type="ChEBI" id="CHEBI:61560"/>
        <dbReference type="ChEBI" id="CHEBI:173112"/>
        <dbReference type="EC" id="2.7.7.7"/>
    </reaction>
</comment>
<evidence type="ECO:0000256" key="1">
    <source>
        <dbReference type="ARBA" id="ARBA00001936"/>
    </source>
</evidence>
<keyword evidence="13" id="KW-0234">DNA repair</keyword>
<dbReference type="GO" id="GO:0003887">
    <property type="term" value="F:DNA-directed DNA polymerase activity"/>
    <property type="evidence" value="ECO:0007669"/>
    <property type="project" value="UniProtKB-KW"/>
</dbReference>
<dbReference type="SMART" id="SM00483">
    <property type="entry name" value="POLXc"/>
    <property type="match status" value="1"/>
</dbReference>
<feature type="compositionally biased region" description="Polar residues" evidence="18">
    <location>
        <begin position="313"/>
        <end position="333"/>
    </location>
</feature>
<evidence type="ECO:0000256" key="8">
    <source>
        <dbReference type="ARBA" id="ARBA00022695"/>
    </source>
</evidence>
<dbReference type="InterPro" id="IPR043519">
    <property type="entry name" value="NT_sf"/>
</dbReference>
<proteinExistence type="inferred from homology"/>
<dbReference type="FunFam" id="1.10.150.110:FF:000005">
    <property type="entry name" value="DNA polymerase POL4"/>
    <property type="match status" value="1"/>
</dbReference>
<dbReference type="InterPro" id="IPR022312">
    <property type="entry name" value="DNA_pol_X"/>
</dbReference>
<dbReference type="SUPFAM" id="SSF81585">
    <property type="entry name" value="PsbU/PolX domain-like"/>
    <property type="match status" value="1"/>
</dbReference>
<evidence type="ECO:0000256" key="13">
    <source>
        <dbReference type="ARBA" id="ARBA00023204"/>
    </source>
</evidence>
<dbReference type="Gene3D" id="1.10.150.110">
    <property type="entry name" value="DNA polymerase beta, N-terminal domain-like"/>
    <property type="match status" value="1"/>
</dbReference>
<dbReference type="InterPro" id="IPR018944">
    <property type="entry name" value="DNA_pol_lambd_fingers_domain"/>
</dbReference>
<dbReference type="Gene3D" id="3.30.210.10">
    <property type="entry name" value="DNA polymerase, thumb domain"/>
    <property type="match status" value="1"/>
</dbReference>
<reference evidence="20" key="1">
    <citation type="submission" date="2023-06" db="EMBL/GenBank/DDBJ databases">
        <title>Genome-scale phylogeny and comparative genomics of the fungal order Sordariales.</title>
        <authorList>
            <consortium name="Lawrence Berkeley National Laboratory"/>
            <person name="Hensen N."/>
            <person name="Bonometti L."/>
            <person name="Westerberg I."/>
            <person name="Brannstrom I.O."/>
            <person name="Guillou S."/>
            <person name="Cros-Aarteil S."/>
            <person name="Calhoun S."/>
            <person name="Haridas S."/>
            <person name="Kuo A."/>
            <person name="Mondo S."/>
            <person name="Pangilinan J."/>
            <person name="Riley R."/>
            <person name="LaButti K."/>
            <person name="Andreopoulos B."/>
            <person name="Lipzen A."/>
            <person name="Chen C."/>
            <person name="Yanf M."/>
            <person name="Daum C."/>
            <person name="Ng V."/>
            <person name="Clum A."/>
            <person name="Steindorff A."/>
            <person name="Ohm R."/>
            <person name="Martin F."/>
            <person name="Silar P."/>
            <person name="Natvig D."/>
            <person name="Lalanne C."/>
            <person name="Gautier V."/>
            <person name="Ament-velasquez S.L."/>
            <person name="Kruys A."/>
            <person name="Hutchinson M.I."/>
            <person name="Powell A.J."/>
            <person name="Barry K."/>
            <person name="Miller A.N."/>
            <person name="Grigoriev I.V."/>
            <person name="Debuchy R."/>
            <person name="Gladieux P."/>
            <person name="Thoren M.H."/>
            <person name="Johannesson H."/>
        </authorList>
    </citation>
    <scope>NUCLEOTIDE SEQUENCE</scope>
    <source>
        <strain evidence="20">SMH2392-1A</strain>
    </source>
</reference>
<evidence type="ECO:0000256" key="7">
    <source>
        <dbReference type="ARBA" id="ARBA00022679"/>
    </source>
</evidence>
<dbReference type="InterPro" id="IPR037160">
    <property type="entry name" value="DNA_Pol_thumb_sf"/>
</dbReference>
<feature type="region of interest" description="Disordered" evidence="18">
    <location>
        <begin position="364"/>
        <end position="383"/>
    </location>
</feature>
<keyword evidence="21" id="KW-1185">Reference proteome</keyword>
<comment type="subcellular location">
    <subcellularLocation>
        <location evidence="2">Nucleus</location>
    </subcellularLocation>
</comment>
<dbReference type="RefSeq" id="XP_060303309.1">
    <property type="nucleotide sequence ID" value="XM_060440991.1"/>
</dbReference>
<dbReference type="InterPro" id="IPR029398">
    <property type="entry name" value="PolB_thumb"/>
</dbReference>
<evidence type="ECO:0000256" key="14">
    <source>
        <dbReference type="ARBA" id="ARBA00023239"/>
    </source>
</evidence>
<dbReference type="GO" id="GO:0005634">
    <property type="term" value="C:nucleus"/>
    <property type="evidence" value="ECO:0007669"/>
    <property type="project" value="UniProtKB-SubCell"/>
</dbReference>
<dbReference type="Pfam" id="PF14716">
    <property type="entry name" value="HHH_8"/>
    <property type="match status" value="1"/>
</dbReference>
<dbReference type="PANTHER" id="PTHR11276">
    <property type="entry name" value="DNA POLYMERASE TYPE-X FAMILY MEMBER"/>
    <property type="match status" value="1"/>
</dbReference>
<dbReference type="InterPro" id="IPR010996">
    <property type="entry name" value="HHH_MUS81"/>
</dbReference>
<evidence type="ECO:0000256" key="4">
    <source>
        <dbReference type="ARBA" id="ARBA00012417"/>
    </source>
</evidence>
<dbReference type="GO" id="GO:0003677">
    <property type="term" value="F:DNA binding"/>
    <property type="evidence" value="ECO:0007669"/>
    <property type="project" value="InterPro"/>
</dbReference>
<dbReference type="Pfam" id="PF10391">
    <property type="entry name" value="DNA_pol_lambd_f"/>
    <property type="match status" value="1"/>
</dbReference>
<keyword evidence="11" id="KW-0227">DNA damage</keyword>
<dbReference type="PANTHER" id="PTHR11276:SF28">
    <property type="entry name" value="DNA POLYMERASE LAMBDA"/>
    <property type="match status" value="1"/>
</dbReference>
<dbReference type="Pfam" id="PF14791">
    <property type="entry name" value="DNA_pol_B_thumb"/>
    <property type="match status" value="1"/>
</dbReference>
<keyword evidence="12" id="KW-0239">DNA-directed DNA polymerase</keyword>
<name>A0AA40BHN7_9PEZI</name>
<dbReference type="Gene3D" id="3.40.50.10190">
    <property type="entry name" value="BRCT domain"/>
    <property type="match status" value="1"/>
</dbReference>
<feature type="region of interest" description="Disordered" evidence="18">
    <location>
        <begin position="406"/>
        <end position="449"/>
    </location>
</feature>
<keyword evidence="6" id="KW-0237">DNA synthesis</keyword>
<evidence type="ECO:0000256" key="10">
    <source>
        <dbReference type="ARBA" id="ARBA00022723"/>
    </source>
</evidence>
<evidence type="ECO:0000256" key="6">
    <source>
        <dbReference type="ARBA" id="ARBA00022634"/>
    </source>
</evidence>
<dbReference type="SUPFAM" id="SSF47802">
    <property type="entry name" value="DNA polymerase beta, N-terminal domain-like"/>
    <property type="match status" value="1"/>
</dbReference>
<comment type="cofactor">
    <cofactor evidence="1">
        <name>Mn(2+)</name>
        <dbReference type="ChEBI" id="CHEBI:29035"/>
    </cofactor>
</comment>
<dbReference type="FunFam" id="3.30.210.10:FF:000001">
    <property type="entry name" value="DNA polymerase lambda"/>
    <property type="match status" value="1"/>
</dbReference>
<keyword evidence="9" id="KW-0235">DNA replication</keyword>
<dbReference type="Gene3D" id="3.30.460.10">
    <property type="entry name" value="Beta Polymerase, domain 2"/>
    <property type="match status" value="1"/>
</dbReference>
<evidence type="ECO:0000256" key="11">
    <source>
        <dbReference type="ARBA" id="ARBA00022763"/>
    </source>
</evidence>
<accession>A0AA40BHN7</accession>
<keyword evidence="15" id="KW-0539">Nucleus</keyword>
<dbReference type="EMBL" id="JAUIRO010000001">
    <property type="protein sequence ID" value="KAK0734432.1"/>
    <property type="molecule type" value="Genomic_DNA"/>
</dbReference>
<evidence type="ECO:0000256" key="17">
    <source>
        <dbReference type="PIRSR" id="PIRSR622312-50"/>
    </source>
</evidence>